<name>A0A3N2BDR7_9MICO</name>
<dbReference type="OrthoDB" id="3242798at2"/>
<dbReference type="PANTHER" id="PTHR23407">
    <property type="entry name" value="ATPASE INHIBITOR/5-FORMYLTETRAHYDROFOLATE CYCLO-LIGASE"/>
    <property type="match status" value="1"/>
</dbReference>
<dbReference type="GO" id="GO:0005524">
    <property type="term" value="F:ATP binding"/>
    <property type="evidence" value="ECO:0007669"/>
    <property type="project" value="UniProtKB-KW"/>
</dbReference>
<evidence type="ECO:0000256" key="2">
    <source>
        <dbReference type="ARBA" id="ARBA00022741"/>
    </source>
</evidence>
<dbReference type="GO" id="GO:0046872">
    <property type="term" value="F:metal ion binding"/>
    <property type="evidence" value="ECO:0007669"/>
    <property type="project" value="UniProtKB-KW"/>
</dbReference>
<keyword evidence="7" id="KW-1185">Reference proteome</keyword>
<evidence type="ECO:0000313" key="6">
    <source>
        <dbReference type="EMBL" id="ROR73403.1"/>
    </source>
</evidence>
<dbReference type="InterPro" id="IPR002698">
    <property type="entry name" value="FTHF_cligase"/>
</dbReference>
<comment type="cofactor">
    <cofactor evidence="5">
        <name>Mg(2+)</name>
        <dbReference type="ChEBI" id="CHEBI:18420"/>
    </cofactor>
</comment>
<dbReference type="EMBL" id="RKHK01000001">
    <property type="protein sequence ID" value="ROR73403.1"/>
    <property type="molecule type" value="Genomic_DNA"/>
</dbReference>
<comment type="similarity">
    <text evidence="1 5">Belongs to the 5-formyltetrahydrofolate cyclo-ligase family.</text>
</comment>
<dbReference type="InterPro" id="IPR037171">
    <property type="entry name" value="NagB/RpiA_transferase-like"/>
</dbReference>
<comment type="catalytic activity">
    <reaction evidence="5">
        <text>(6S)-5-formyl-5,6,7,8-tetrahydrofolate + ATP = (6R)-5,10-methenyltetrahydrofolate + ADP + phosphate</text>
        <dbReference type="Rhea" id="RHEA:10488"/>
        <dbReference type="ChEBI" id="CHEBI:30616"/>
        <dbReference type="ChEBI" id="CHEBI:43474"/>
        <dbReference type="ChEBI" id="CHEBI:57455"/>
        <dbReference type="ChEBI" id="CHEBI:57457"/>
        <dbReference type="ChEBI" id="CHEBI:456216"/>
        <dbReference type="EC" id="6.3.3.2"/>
    </reaction>
</comment>
<feature type="binding site" evidence="4">
    <location>
        <begin position="21"/>
        <end position="25"/>
    </location>
    <ligand>
        <name>ATP</name>
        <dbReference type="ChEBI" id="CHEBI:30616"/>
    </ligand>
</feature>
<dbReference type="RefSeq" id="WP_123303824.1">
    <property type="nucleotide sequence ID" value="NZ_RKHK01000001.1"/>
</dbReference>
<dbReference type="GO" id="GO:0009396">
    <property type="term" value="P:folic acid-containing compound biosynthetic process"/>
    <property type="evidence" value="ECO:0007669"/>
    <property type="project" value="TreeGrafter"/>
</dbReference>
<dbReference type="Gene3D" id="3.40.50.10420">
    <property type="entry name" value="NagB/RpiA/CoA transferase-like"/>
    <property type="match status" value="1"/>
</dbReference>
<keyword evidence="2 4" id="KW-0547">Nucleotide-binding</keyword>
<dbReference type="AlphaFoldDB" id="A0A3N2BDR7"/>
<protein>
    <recommendedName>
        <fullName evidence="5">5-formyltetrahydrofolate cyclo-ligase</fullName>
        <ecNumber evidence="5">6.3.3.2</ecNumber>
    </recommendedName>
</protein>
<proteinExistence type="inferred from homology"/>
<evidence type="ECO:0000256" key="3">
    <source>
        <dbReference type="ARBA" id="ARBA00022840"/>
    </source>
</evidence>
<accession>A0A3N2BDR7</accession>
<dbReference type="PANTHER" id="PTHR23407:SF1">
    <property type="entry name" value="5-FORMYLTETRAHYDROFOLATE CYCLO-LIGASE"/>
    <property type="match status" value="1"/>
</dbReference>
<evidence type="ECO:0000256" key="5">
    <source>
        <dbReference type="RuleBase" id="RU361279"/>
    </source>
</evidence>
<keyword evidence="5" id="KW-0460">Magnesium</keyword>
<dbReference type="SUPFAM" id="SSF100950">
    <property type="entry name" value="NagB/RpiA/CoA transferase-like"/>
    <property type="match status" value="1"/>
</dbReference>
<keyword evidence="5" id="KW-0479">Metal-binding</keyword>
<organism evidence="6 7">
    <name type="scientific">Bogoriella caseilytica</name>
    <dbReference type="NCBI Taxonomy" id="56055"/>
    <lineage>
        <taxon>Bacteria</taxon>
        <taxon>Bacillati</taxon>
        <taxon>Actinomycetota</taxon>
        <taxon>Actinomycetes</taxon>
        <taxon>Micrococcales</taxon>
        <taxon>Bogoriellaceae</taxon>
        <taxon>Bogoriella</taxon>
    </lineage>
</organism>
<keyword evidence="3 4" id="KW-0067">ATP-binding</keyword>
<dbReference type="GO" id="GO:0035999">
    <property type="term" value="P:tetrahydrofolate interconversion"/>
    <property type="evidence" value="ECO:0007669"/>
    <property type="project" value="TreeGrafter"/>
</dbReference>
<feature type="binding site" evidence="4">
    <location>
        <position position="73"/>
    </location>
    <ligand>
        <name>substrate</name>
    </ligand>
</feature>
<evidence type="ECO:0000256" key="4">
    <source>
        <dbReference type="PIRSR" id="PIRSR006806-1"/>
    </source>
</evidence>
<dbReference type="NCBIfam" id="TIGR02727">
    <property type="entry name" value="MTHFS_bact"/>
    <property type="match status" value="1"/>
</dbReference>
<feature type="binding site" evidence="4">
    <location>
        <position position="68"/>
    </location>
    <ligand>
        <name>substrate</name>
    </ligand>
</feature>
<feature type="binding site" evidence="4">
    <location>
        <begin position="152"/>
        <end position="160"/>
    </location>
    <ligand>
        <name>ATP</name>
        <dbReference type="ChEBI" id="CHEBI:30616"/>
    </ligand>
</feature>
<comment type="caution">
    <text evidence="6">The sequence shown here is derived from an EMBL/GenBank/DDBJ whole genome shotgun (WGS) entry which is preliminary data.</text>
</comment>
<dbReference type="Proteomes" id="UP000280668">
    <property type="component" value="Unassembled WGS sequence"/>
</dbReference>
<dbReference type="GO" id="GO:0030272">
    <property type="term" value="F:5-formyltetrahydrofolate cyclo-ligase activity"/>
    <property type="evidence" value="ECO:0007669"/>
    <property type="project" value="UniProtKB-EC"/>
</dbReference>
<dbReference type="Pfam" id="PF01812">
    <property type="entry name" value="5-FTHF_cyc-lig"/>
    <property type="match status" value="1"/>
</dbReference>
<evidence type="ECO:0000313" key="7">
    <source>
        <dbReference type="Proteomes" id="UP000280668"/>
    </source>
</evidence>
<dbReference type="PIRSF" id="PIRSF006806">
    <property type="entry name" value="FTHF_cligase"/>
    <property type="match status" value="1"/>
</dbReference>
<keyword evidence="6" id="KW-0436">Ligase</keyword>
<sequence>MRNVAAALVPSTDGLEPEEAKRVLRHTLRESRAARTPRQRRQAAEALADQALAVVDELDDVRAVAAYVSRDSEPGTGPLLDALQSRDIRVILPVLGPGLRRQWAEYTGWGDLAERAPGRPLEPSGPSLPTEAVEEADLVIAPGLAVDESGVRLGQGAGWYDRILPHVRDDAEVHVCVYDEEILPAGTLPWEEHDVLVPTAITPTRRLRLLH</sequence>
<evidence type="ECO:0000256" key="1">
    <source>
        <dbReference type="ARBA" id="ARBA00010638"/>
    </source>
</evidence>
<dbReference type="InterPro" id="IPR024185">
    <property type="entry name" value="FTHF_cligase-like_sf"/>
</dbReference>
<gene>
    <name evidence="6" type="ORF">EDD31_1781</name>
</gene>
<reference evidence="6 7" key="1">
    <citation type="submission" date="2018-11" db="EMBL/GenBank/DDBJ databases">
        <title>Sequencing the genomes of 1000 actinobacteria strains.</title>
        <authorList>
            <person name="Klenk H.-P."/>
        </authorList>
    </citation>
    <scope>NUCLEOTIDE SEQUENCE [LARGE SCALE GENOMIC DNA]</scope>
    <source>
        <strain evidence="6 7">DSM 11294</strain>
    </source>
</reference>
<dbReference type="EC" id="6.3.3.2" evidence="5"/>